<dbReference type="CDD" id="cd06587">
    <property type="entry name" value="VOC"/>
    <property type="match status" value="1"/>
</dbReference>
<dbReference type="SUPFAM" id="SSF54593">
    <property type="entry name" value="Glyoxalase/Bleomycin resistance protein/Dihydroxybiphenyl dioxygenase"/>
    <property type="match status" value="1"/>
</dbReference>
<dbReference type="Pfam" id="PF00903">
    <property type="entry name" value="Glyoxalase"/>
    <property type="match status" value="1"/>
</dbReference>
<dbReference type="Gene3D" id="3.10.180.10">
    <property type="entry name" value="2,3-Dihydroxybiphenyl 1,2-Dioxygenase, domain 1"/>
    <property type="match status" value="1"/>
</dbReference>
<reference evidence="2 3" key="1">
    <citation type="submission" date="2018-05" db="EMBL/GenBank/DDBJ databases">
        <authorList>
            <consortium name="IHU Genomes"/>
        </authorList>
    </citation>
    <scope>NUCLEOTIDE SEQUENCE [LARGE SCALE GENOMIC DNA]</scope>
    <source>
        <strain evidence="2 3">P7335</strain>
    </source>
</reference>
<dbReference type="EMBL" id="UEGS01000001">
    <property type="protein sequence ID" value="SRX82527.1"/>
    <property type="molecule type" value="Genomic_DNA"/>
</dbReference>
<organism evidence="2 3">
    <name type="scientific">Mycolicibacterium parafortuitum</name>
    <name type="common">Mycobacterium parafortuitum</name>
    <dbReference type="NCBI Taxonomy" id="39692"/>
    <lineage>
        <taxon>Bacteria</taxon>
        <taxon>Bacillati</taxon>
        <taxon>Actinomycetota</taxon>
        <taxon>Actinomycetes</taxon>
        <taxon>Mycobacteriales</taxon>
        <taxon>Mycobacteriaceae</taxon>
        <taxon>Mycolicibacterium</taxon>
    </lineage>
</organism>
<accession>A0A375YMY2</accession>
<sequence length="122" mass="13232">MRYIVDDIDDTVDFYTRHLGFEVVMKPGPGFAMLRRGGLRLLVNTPAGGGGAGQRMPSGELPRPGGWNRFQVQLEDLDAVVAALREEGVTFRGALIEGRGGRQALAEDPSGNLVELFEAYTP</sequence>
<evidence type="ECO:0000313" key="2">
    <source>
        <dbReference type="EMBL" id="SRX82527.1"/>
    </source>
</evidence>
<name>A0A375YMY2_MYCPF</name>
<dbReference type="InterPro" id="IPR004360">
    <property type="entry name" value="Glyas_Fos-R_dOase_dom"/>
</dbReference>
<protein>
    <recommendedName>
        <fullName evidence="1">VOC domain-containing protein</fullName>
    </recommendedName>
</protein>
<dbReference type="InterPro" id="IPR037523">
    <property type="entry name" value="VOC_core"/>
</dbReference>
<dbReference type="PROSITE" id="PS51819">
    <property type="entry name" value="VOC"/>
    <property type="match status" value="1"/>
</dbReference>
<feature type="domain" description="VOC" evidence="1">
    <location>
        <begin position="1"/>
        <end position="119"/>
    </location>
</feature>
<gene>
    <name evidence="2" type="ORF">MPP7335_04288</name>
</gene>
<dbReference type="InterPro" id="IPR029068">
    <property type="entry name" value="Glyas_Bleomycin-R_OHBP_Dase"/>
</dbReference>
<evidence type="ECO:0000259" key="1">
    <source>
        <dbReference type="PROSITE" id="PS51819"/>
    </source>
</evidence>
<keyword evidence="3" id="KW-1185">Reference proteome</keyword>
<evidence type="ECO:0000313" key="3">
    <source>
        <dbReference type="Proteomes" id="UP000252008"/>
    </source>
</evidence>
<dbReference type="Proteomes" id="UP000252008">
    <property type="component" value="Unassembled WGS sequence"/>
</dbReference>
<dbReference type="AlphaFoldDB" id="A0A375YMY2"/>
<proteinExistence type="predicted"/>
<dbReference type="STRING" id="39692.BST38_19595"/>